<proteinExistence type="predicted"/>
<comment type="caution">
    <text evidence="2">The sequence shown here is derived from an EMBL/GenBank/DDBJ whole genome shotgun (WGS) entry which is preliminary data.</text>
</comment>
<protein>
    <submittedName>
        <fullName evidence="2">ABC transporter permease subunit</fullName>
    </submittedName>
</protein>
<dbReference type="EMBL" id="JAJCIS010000001">
    <property type="protein sequence ID" value="MCB7386340.1"/>
    <property type="molecule type" value="Genomic_DNA"/>
</dbReference>
<sequence>MRGMTAFLKKEFCEMIRTYKILILGSVFFLLGVIGPLTAKYMPEIMEQFLPQGMTLALEAPKALDSWMQFFKNVPQMGLIIVVIVFSGMMASEWSKGTLVLVLTKGLARRSVIMAKFLTATLLWSGAYWLCFGISYGYTRFFWDERTPRLGAAAAFVWLFGVMLIAVTLLGGVLFRGSYTVLLFTGFLVVMMFIINILPSAQKYNPIMLVSSSMELLEGIKRIEDFMAPTLITGGLLIASLIGSAAIFDKKQL</sequence>
<keyword evidence="1" id="KW-1133">Transmembrane helix</keyword>
<accession>A0ABS8DD46</accession>
<evidence type="ECO:0000313" key="3">
    <source>
        <dbReference type="Proteomes" id="UP001299546"/>
    </source>
</evidence>
<feature type="transmembrane region" description="Helical" evidence="1">
    <location>
        <begin position="74"/>
        <end position="92"/>
    </location>
</feature>
<keyword evidence="3" id="KW-1185">Reference proteome</keyword>
<dbReference type="RefSeq" id="WP_066732689.1">
    <property type="nucleotide sequence ID" value="NZ_JAJCIQ010000001.1"/>
</dbReference>
<reference evidence="2 3" key="1">
    <citation type="submission" date="2021-10" db="EMBL/GenBank/DDBJ databases">
        <title>Collection of gut derived symbiotic bacterial strains cultured from healthy donors.</title>
        <authorList>
            <person name="Lin H."/>
            <person name="Littmann E."/>
            <person name="Kohout C."/>
            <person name="Pamer E.G."/>
        </authorList>
    </citation>
    <scope>NUCLEOTIDE SEQUENCE [LARGE SCALE GENOMIC DNA]</scope>
    <source>
        <strain evidence="2 3">DFI.1.165</strain>
    </source>
</reference>
<feature type="transmembrane region" description="Helical" evidence="1">
    <location>
        <begin position="150"/>
        <end position="174"/>
    </location>
</feature>
<feature type="transmembrane region" description="Helical" evidence="1">
    <location>
        <begin position="21"/>
        <end position="39"/>
    </location>
</feature>
<evidence type="ECO:0000313" key="2">
    <source>
        <dbReference type="EMBL" id="MCB7386340.1"/>
    </source>
</evidence>
<name>A0ABS8DD46_9FIRM</name>
<feature type="transmembrane region" description="Helical" evidence="1">
    <location>
        <begin position="113"/>
        <end position="138"/>
    </location>
</feature>
<feature type="transmembrane region" description="Helical" evidence="1">
    <location>
        <begin position="181"/>
        <end position="201"/>
    </location>
</feature>
<keyword evidence="1" id="KW-0472">Membrane</keyword>
<feature type="transmembrane region" description="Helical" evidence="1">
    <location>
        <begin position="226"/>
        <end position="248"/>
    </location>
</feature>
<dbReference type="Proteomes" id="UP001299546">
    <property type="component" value="Unassembled WGS sequence"/>
</dbReference>
<keyword evidence="1" id="KW-0812">Transmembrane</keyword>
<organism evidence="2 3">
    <name type="scientific">Bariatricus massiliensis</name>
    <dbReference type="NCBI Taxonomy" id="1745713"/>
    <lineage>
        <taxon>Bacteria</taxon>
        <taxon>Bacillati</taxon>
        <taxon>Bacillota</taxon>
        <taxon>Clostridia</taxon>
        <taxon>Lachnospirales</taxon>
        <taxon>Lachnospiraceae</taxon>
        <taxon>Bariatricus</taxon>
    </lineage>
</organism>
<dbReference type="PANTHER" id="PTHR37305">
    <property type="entry name" value="INTEGRAL MEMBRANE PROTEIN-RELATED"/>
    <property type="match status" value="1"/>
</dbReference>
<evidence type="ECO:0000256" key="1">
    <source>
        <dbReference type="SAM" id="Phobius"/>
    </source>
</evidence>
<gene>
    <name evidence="2" type="ORF">LIZ65_03480</name>
</gene>
<dbReference type="PANTHER" id="PTHR37305:SF1">
    <property type="entry name" value="MEMBRANE PROTEIN"/>
    <property type="match status" value="1"/>
</dbReference>